<dbReference type="GO" id="GO:0015031">
    <property type="term" value="P:protein transport"/>
    <property type="evidence" value="ECO:0007669"/>
    <property type="project" value="UniProtKB-KW"/>
</dbReference>
<feature type="compositionally biased region" description="Acidic residues" evidence="10">
    <location>
        <begin position="161"/>
        <end position="181"/>
    </location>
</feature>
<dbReference type="InterPro" id="IPR019150">
    <property type="entry name" value="Vesicle_transport_protein_Use1"/>
</dbReference>
<organism evidence="12 13">
    <name type="scientific">Friedmanniomyces endolithicus</name>
    <dbReference type="NCBI Taxonomy" id="329885"/>
    <lineage>
        <taxon>Eukaryota</taxon>
        <taxon>Fungi</taxon>
        <taxon>Dikarya</taxon>
        <taxon>Ascomycota</taxon>
        <taxon>Pezizomycotina</taxon>
        <taxon>Dothideomycetes</taxon>
        <taxon>Dothideomycetidae</taxon>
        <taxon>Mycosphaerellales</taxon>
        <taxon>Teratosphaeriaceae</taxon>
        <taxon>Friedmanniomyces</taxon>
    </lineage>
</organism>
<comment type="subcellular location">
    <subcellularLocation>
        <location evidence="1">Endoplasmic reticulum membrane</location>
        <topology evidence="1">Single-pass type IV membrane protein</topology>
    </subcellularLocation>
</comment>
<comment type="similarity">
    <text evidence="2">Belongs to the USE1 family.</text>
</comment>
<gene>
    <name evidence="12" type="ORF">LTR82_011455</name>
</gene>
<reference evidence="12" key="1">
    <citation type="submission" date="2021-12" db="EMBL/GenBank/DDBJ databases">
        <title>Black yeast isolated from Biological Soil Crust.</title>
        <authorList>
            <person name="Kurbessoian T."/>
        </authorList>
    </citation>
    <scope>NUCLEOTIDE SEQUENCE</scope>
    <source>
        <strain evidence="12">CCFEE 5208</strain>
    </source>
</reference>
<evidence type="ECO:0000256" key="11">
    <source>
        <dbReference type="SAM" id="Phobius"/>
    </source>
</evidence>
<evidence type="ECO:0000256" key="6">
    <source>
        <dbReference type="ARBA" id="ARBA00022892"/>
    </source>
</evidence>
<dbReference type="Proteomes" id="UP001168146">
    <property type="component" value="Unassembled WGS sequence"/>
</dbReference>
<comment type="caution">
    <text evidence="12">The sequence shown here is derived from an EMBL/GenBank/DDBJ whole genome shotgun (WGS) entry which is preliminary data.</text>
</comment>
<dbReference type="GO" id="GO:0005484">
    <property type="term" value="F:SNAP receptor activity"/>
    <property type="evidence" value="ECO:0007669"/>
    <property type="project" value="TreeGrafter"/>
</dbReference>
<evidence type="ECO:0008006" key="14">
    <source>
        <dbReference type="Google" id="ProtNLM"/>
    </source>
</evidence>
<sequence>MSGLSVARMAFGRRDTQRGDGAGRCTIDDRTGPRRCRIMTATTITTNDWQNKSHYLQRAWIKVAFTDTMDTASQTTLTRLLTKLDQSLLDPATADPRLRHLQYERNRVSANIEYARTLLLTLEKQSVTIRAQTQRQQAQADLQRKREVIKRLQARLQELNQLDEADDESESDDDEEGEDGQVEGGVSAYAPARKDTEAGLDTGGPQGSRVDGAQAQELRNRRPLSASDNLTAASSTAREQLFTGRTKEAEPSTSDLNRTEALMSHNRTEQETLTTGLIGLARALKESSLQFSSSLGAEKDVLRRAEGGLDKSAQGMEAAEQKMGMLRRMSEGQGWWGRIKLYAFIFGLWFAAFALVFIGPKLRF</sequence>
<evidence type="ECO:0000256" key="3">
    <source>
        <dbReference type="ARBA" id="ARBA00022448"/>
    </source>
</evidence>
<feature type="compositionally biased region" description="Polar residues" evidence="10">
    <location>
        <begin position="226"/>
        <end position="238"/>
    </location>
</feature>
<evidence type="ECO:0000313" key="12">
    <source>
        <dbReference type="EMBL" id="KAK0317417.1"/>
    </source>
</evidence>
<keyword evidence="4 11" id="KW-0812">Transmembrane</keyword>
<evidence type="ECO:0000313" key="13">
    <source>
        <dbReference type="Proteomes" id="UP001168146"/>
    </source>
</evidence>
<protein>
    <recommendedName>
        <fullName evidence="14">Synaptobrevin</fullName>
    </recommendedName>
</protein>
<keyword evidence="6" id="KW-0931">ER-Golgi transport</keyword>
<evidence type="ECO:0000256" key="1">
    <source>
        <dbReference type="ARBA" id="ARBA00004163"/>
    </source>
</evidence>
<evidence type="ECO:0000256" key="8">
    <source>
        <dbReference type="ARBA" id="ARBA00022989"/>
    </source>
</evidence>
<evidence type="ECO:0000256" key="7">
    <source>
        <dbReference type="ARBA" id="ARBA00022927"/>
    </source>
</evidence>
<evidence type="ECO:0000256" key="9">
    <source>
        <dbReference type="ARBA" id="ARBA00023136"/>
    </source>
</evidence>
<dbReference type="PANTHER" id="PTHR13050">
    <property type="entry name" value="USE1-LIKE PROTEIN"/>
    <property type="match status" value="1"/>
</dbReference>
<keyword evidence="9 11" id="KW-0472">Membrane</keyword>
<evidence type="ECO:0000256" key="5">
    <source>
        <dbReference type="ARBA" id="ARBA00022824"/>
    </source>
</evidence>
<evidence type="ECO:0000256" key="4">
    <source>
        <dbReference type="ARBA" id="ARBA00022692"/>
    </source>
</evidence>
<dbReference type="PANTHER" id="PTHR13050:SF7">
    <property type="entry name" value="VESICLE TRANSPORT PROTEIN USE1"/>
    <property type="match status" value="1"/>
</dbReference>
<keyword evidence="5" id="KW-0256">Endoplasmic reticulum</keyword>
<keyword evidence="3" id="KW-0813">Transport</keyword>
<accession>A0AAN6FJR3</accession>
<dbReference type="AlphaFoldDB" id="A0AAN6FJR3"/>
<name>A0AAN6FJR3_9PEZI</name>
<dbReference type="GO" id="GO:0006890">
    <property type="term" value="P:retrograde vesicle-mediated transport, Golgi to endoplasmic reticulum"/>
    <property type="evidence" value="ECO:0007669"/>
    <property type="project" value="TreeGrafter"/>
</dbReference>
<keyword evidence="8 11" id="KW-1133">Transmembrane helix</keyword>
<feature type="transmembrane region" description="Helical" evidence="11">
    <location>
        <begin position="335"/>
        <end position="358"/>
    </location>
</feature>
<evidence type="ECO:0000256" key="2">
    <source>
        <dbReference type="ARBA" id="ARBA00007891"/>
    </source>
</evidence>
<proteinExistence type="inferred from homology"/>
<evidence type="ECO:0000256" key="10">
    <source>
        <dbReference type="SAM" id="MobiDB-lite"/>
    </source>
</evidence>
<dbReference type="EMBL" id="JASUXU010000043">
    <property type="protein sequence ID" value="KAK0317417.1"/>
    <property type="molecule type" value="Genomic_DNA"/>
</dbReference>
<feature type="region of interest" description="Disordered" evidence="10">
    <location>
        <begin position="159"/>
        <end position="257"/>
    </location>
</feature>
<dbReference type="GO" id="GO:0031201">
    <property type="term" value="C:SNARE complex"/>
    <property type="evidence" value="ECO:0007669"/>
    <property type="project" value="TreeGrafter"/>
</dbReference>
<keyword evidence="7" id="KW-0653">Protein transport</keyword>
<dbReference type="GO" id="GO:0005789">
    <property type="term" value="C:endoplasmic reticulum membrane"/>
    <property type="evidence" value="ECO:0007669"/>
    <property type="project" value="UniProtKB-SubCell"/>
</dbReference>